<gene>
    <name evidence="1" type="ORF">VIBC2010_02905</name>
</gene>
<proteinExistence type="predicted"/>
<name>E3BI77_9VIBR</name>
<protein>
    <submittedName>
        <fullName evidence="1">Uncharacterized protein</fullName>
    </submittedName>
</protein>
<dbReference type="STRING" id="796620.VIBC2010_02905"/>
<keyword evidence="2" id="KW-1185">Reference proteome</keyword>
<accession>E3BI77</accession>
<dbReference type="AlphaFoldDB" id="E3BI77"/>
<evidence type="ECO:0000313" key="1">
    <source>
        <dbReference type="EMBL" id="EFP97205.1"/>
    </source>
</evidence>
<dbReference type="Proteomes" id="UP000002943">
    <property type="component" value="Unassembled WGS sequence"/>
</dbReference>
<organism evidence="1 2">
    <name type="scientific">Vibrio caribbeanicus ATCC BAA-2122</name>
    <dbReference type="NCBI Taxonomy" id="796620"/>
    <lineage>
        <taxon>Bacteria</taxon>
        <taxon>Pseudomonadati</taxon>
        <taxon>Pseudomonadota</taxon>
        <taxon>Gammaproteobacteria</taxon>
        <taxon>Vibrionales</taxon>
        <taxon>Vibrionaceae</taxon>
        <taxon>Vibrio</taxon>
    </lineage>
</organism>
<sequence length="39" mass="4585">MKISYLQGCETYQKVKRVWSKTEQISIVLAKRTIKKAID</sequence>
<comment type="caution">
    <text evidence="1">The sequence shown here is derived from an EMBL/GenBank/DDBJ whole genome shotgun (WGS) entry which is preliminary data.</text>
</comment>
<reference evidence="1 2" key="1">
    <citation type="journal article" date="2012" name="Int. J. Syst. Evol. Microbiol.">
        <title>Vibrio caribbeanicus sp. nov., isolated from the marine sponge Scleritoderma cyanea.</title>
        <authorList>
            <person name="Hoffmann M."/>
            <person name="Monday S.R."/>
            <person name="Allard M.W."/>
            <person name="Strain E.A."/>
            <person name="Whittaker P."/>
            <person name="Naum M."/>
            <person name="McCarthy P.J."/>
            <person name="Lopez J.V."/>
            <person name="Fischer M."/>
            <person name="Brown E.W."/>
        </authorList>
    </citation>
    <scope>NUCLEOTIDE SEQUENCE [LARGE SCALE GENOMIC DNA]</scope>
    <source>
        <strain evidence="1 2">ATCC BAA-2122</strain>
    </source>
</reference>
<evidence type="ECO:0000313" key="2">
    <source>
        <dbReference type="Proteomes" id="UP000002943"/>
    </source>
</evidence>
<dbReference type="EMBL" id="AEIU01000061">
    <property type="protein sequence ID" value="EFP97205.1"/>
    <property type="molecule type" value="Genomic_DNA"/>
</dbReference>